<sequence>MSAEPAIGSFFAVSLEEIHEIAEKSGNADCILAMIALRRGQGRKANTGWGRISIKKHMALPHSRANKAIDWLLENRFFVEGRRETKRKGKDDGKSEAEGKAHLFPVRALPDIANKIYLPNRLVDNVDGGKDGGSLGQLMRNIQTDLWNKISTDQAQLDALLVLIALYKQHQEGKAREDLVWWHWDTQTAKGKAKSLETSDKQKLCVLDATKGALQFNPVEAKKAFGNTASAHEILPRITLAIDNLKELGLIYTLTSVWRVTLSGKAKCLEQKFERAYVLDSDFVGPAEPLRISPLKELVRDFSEHLNRKDGTSLRPAFSSEHVEFISSSVGWYVPRSTIEPAHLPDSEDLIEISAQLNKLCTTWSNAIKDAINNDLILH</sequence>
<dbReference type="Proteomes" id="UP000297729">
    <property type="component" value="Unassembled WGS sequence"/>
</dbReference>
<keyword evidence="2" id="KW-1185">Reference proteome</keyword>
<evidence type="ECO:0000313" key="2">
    <source>
        <dbReference type="Proteomes" id="UP000297729"/>
    </source>
</evidence>
<dbReference type="RefSeq" id="WP_135202848.1">
    <property type="nucleotide sequence ID" value="NZ_SPVG01000180.1"/>
</dbReference>
<name>A0A4Y9SDN0_9BURK</name>
<accession>A0A4Y9SDN0</accession>
<comment type="caution">
    <text evidence="1">The sequence shown here is derived from an EMBL/GenBank/DDBJ whole genome shotgun (WGS) entry which is preliminary data.</text>
</comment>
<reference evidence="1 2" key="1">
    <citation type="submission" date="2019-03" db="EMBL/GenBank/DDBJ databases">
        <title>Draft Genome Sequence of Duganella callidus sp. nov., a Novel Duganella Species Isolated from Cultivated Soil.</title>
        <authorList>
            <person name="Raths R."/>
            <person name="Peta V."/>
            <person name="Bucking H."/>
        </authorList>
    </citation>
    <scope>NUCLEOTIDE SEQUENCE [LARGE SCALE GENOMIC DNA]</scope>
    <source>
        <strain evidence="1 2">DN04</strain>
    </source>
</reference>
<gene>
    <name evidence="1" type="ORF">E4L98_17615</name>
</gene>
<protein>
    <submittedName>
        <fullName evidence="1">Uncharacterized protein</fullName>
    </submittedName>
</protein>
<dbReference type="EMBL" id="SPVG01000180">
    <property type="protein sequence ID" value="TFW18665.1"/>
    <property type="molecule type" value="Genomic_DNA"/>
</dbReference>
<dbReference type="AlphaFoldDB" id="A0A4Y9SDN0"/>
<proteinExistence type="predicted"/>
<organism evidence="1 2">
    <name type="scientific">Duganella callida</name>
    <dbReference type="NCBI Taxonomy" id="2561932"/>
    <lineage>
        <taxon>Bacteria</taxon>
        <taxon>Pseudomonadati</taxon>
        <taxon>Pseudomonadota</taxon>
        <taxon>Betaproteobacteria</taxon>
        <taxon>Burkholderiales</taxon>
        <taxon>Oxalobacteraceae</taxon>
        <taxon>Telluria group</taxon>
        <taxon>Duganella</taxon>
    </lineage>
</organism>
<evidence type="ECO:0000313" key="1">
    <source>
        <dbReference type="EMBL" id="TFW18665.1"/>
    </source>
</evidence>